<dbReference type="Gene3D" id="3.30.1200.10">
    <property type="entry name" value="YggU-like"/>
    <property type="match status" value="1"/>
</dbReference>
<dbReference type="Proteomes" id="UP000037136">
    <property type="component" value="Unassembled WGS sequence"/>
</dbReference>
<dbReference type="InterPro" id="IPR003746">
    <property type="entry name" value="DUF167"/>
</dbReference>
<evidence type="ECO:0000313" key="3">
    <source>
        <dbReference type="Proteomes" id="UP000037136"/>
    </source>
</evidence>
<organism evidence="2 3">
    <name type="scientific">Ophiocordyceps unilateralis</name>
    <name type="common">Zombie-ant fungus</name>
    <name type="synonym">Torrubia unilateralis</name>
    <dbReference type="NCBI Taxonomy" id="268505"/>
    <lineage>
        <taxon>Eukaryota</taxon>
        <taxon>Fungi</taxon>
        <taxon>Dikarya</taxon>
        <taxon>Ascomycota</taxon>
        <taxon>Pezizomycotina</taxon>
        <taxon>Sordariomycetes</taxon>
        <taxon>Hypocreomycetidae</taxon>
        <taxon>Hypocreales</taxon>
        <taxon>Ophiocordycipitaceae</taxon>
        <taxon>Ophiocordyceps</taxon>
    </lineage>
</organism>
<evidence type="ECO:0000313" key="2">
    <source>
        <dbReference type="EMBL" id="PFH62990.1"/>
    </source>
</evidence>
<dbReference type="NCBIfam" id="TIGR00251">
    <property type="entry name" value="DUF167 family protein"/>
    <property type="match status" value="1"/>
</dbReference>
<evidence type="ECO:0000256" key="1">
    <source>
        <dbReference type="ARBA" id="ARBA00010364"/>
    </source>
</evidence>
<proteinExistence type="inferred from homology"/>
<dbReference type="InterPro" id="IPR036591">
    <property type="entry name" value="YggU-like_sf"/>
</dbReference>
<reference evidence="2 3" key="2">
    <citation type="journal article" date="2017" name="Sci. Rep.">
        <title>Ant-infecting Ophiocordyceps genomes reveal a high diversity of potential behavioral manipulation genes and a possible major role for enterotoxins.</title>
        <authorList>
            <person name="de Bekker C."/>
            <person name="Ohm R.A."/>
            <person name="Evans H.C."/>
            <person name="Brachmann A."/>
            <person name="Hughes D.P."/>
        </authorList>
    </citation>
    <scope>NUCLEOTIDE SEQUENCE [LARGE SCALE GENOMIC DNA]</scope>
    <source>
        <strain evidence="2 3">SC16a</strain>
    </source>
</reference>
<comment type="similarity">
    <text evidence="1">Belongs to the UPF0235 family.</text>
</comment>
<dbReference type="STRING" id="268505.A0A2A9PQR6"/>
<accession>A0A2A9PQR6</accession>
<dbReference type="EMBL" id="LAZP02000011">
    <property type="protein sequence ID" value="PFH62990.1"/>
    <property type="molecule type" value="Genomic_DNA"/>
</dbReference>
<reference evidence="2 3" key="1">
    <citation type="journal article" date="2015" name="BMC Genomics">
        <title>Gene expression during zombie ant biting behavior reflects the complexity underlying fungal parasitic behavioral manipulation.</title>
        <authorList>
            <person name="de Bekker C."/>
            <person name="Ohm R.A."/>
            <person name="Loreto R.G."/>
            <person name="Sebastian A."/>
            <person name="Albert I."/>
            <person name="Merrow M."/>
            <person name="Brachmann A."/>
            <person name="Hughes D.P."/>
        </authorList>
    </citation>
    <scope>NUCLEOTIDE SEQUENCE [LARGE SCALE GENOMIC DNA]</scope>
    <source>
        <strain evidence="2 3">SC16a</strain>
    </source>
</reference>
<dbReference type="SUPFAM" id="SSF69786">
    <property type="entry name" value="YggU-like"/>
    <property type="match status" value="1"/>
</dbReference>
<dbReference type="AlphaFoldDB" id="A0A2A9PQR6"/>
<name>A0A2A9PQR6_OPHUN</name>
<dbReference type="PANTHER" id="PTHR13420">
    <property type="entry name" value="UPF0235 PROTEIN C15ORF40"/>
    <property type="match status" value="1"/>
</dbReference>
<protein>
    <submittedName>
        <fullName evidence="2">Uncharacterized protein</fullName>
    </submittedName>
</protein>
<dbReference type="OrthoDB" id="244097at2759"/>
<dbReference type="GO" id="GO:0005737">
    <property type="term" value="C:cytoplasm"/>
    <property type="evidence" value="ECO:0007669"/>
    <property type="project" value="TreeGrafter"/>
</dbReference>
<dbReference type="Pfam" id="PF02594">
    <property type="entry name" value="DUF167"/>
    <property type="match status" value="1"/>
</dbReference>
<gene>
    <name evidence="2" type="ORF">XA68_10402</name>
</gene>
<dbReference type="PANTHER" id="PTHR13420:SF7">
    <property type="entry name" value="UPF0235 PROTEIN C15ORF40"/>
    <property type="match status" value="1"/>
</dbReference>
<comment type="caution">
    <text evidence="2">The sequence shown here is derived from an EMBL/GenBank/DDBJ whole genome shotgun (WGS) entry which is preliminary data.</text>
</comment>
<dbReference type="HAMAP" id="MF_00634">
    <property type="entry name" value="UPF0235"/>
    <property type="match status" value="1"/>
</dbReference>
<sequence>MSSPPAVRFIGALNSKTRPSSGAGVVHLRLRVKPGAAHHPLGAVSRVLADRIDVCVAARARDGAANDATIALLARVTGLPSSRFRLDRGHRCRDKTLEVVGVDARDGPGFADAILDRLRAHARVES</sequence>
<keyword evidence="3" id="KW-1185">Reference proteome</keyword>
<dbReference type="SMART" id="SM01152">
    <property type="entry name" value="DUF167"/>
    <property type="match status" value="1"/>
</dbReference>